<dbReference type="Pfam" id="PF12897">
    <property type="entry name" value="Asp_aminotransf"/>
    <property type="match status" value="1"/>
</dbReference>
<gene>
    <name evidence="1" type="ORF">NE630_01600</name>
</gene>
<organism evidence="1 2">
    <name type="scientific">Cloacibacillus evryensis</name>
    <dbReference type="NCBI Taxonomy" id="508460"/>
    <lineage>
        <taxon>Bacteria</taxon>
        <taxon>Thermotogati</taxon>
        <taxon>Synergistota</taxon>
        <taxon>Synergistia</taxon>
        <taxon>Synergistales</taxon>
        <taxon>Synergistaceae</taxon>
        <taxon>Cloacibacillus</taxon>
    </lineage>
</organism>
<reference evidence="1 2" key="1">
    <citation type="submission" date="2022-06" db="EMBL/GenBank/DDBJ databases">
        <title>Isolation of gut microbiota from human fecal samples.</title>
        <authorList>
            <person name="Pamer E.G."/>
            <person name="Barat B."/>
            <person name="Waligurski E."/>
            <person name="Medina S."/>
            <person name="Paddock L."/>
            <person name="Mostad J."/>
        </authorList>
    </citation>
    <scope>NUCLEOTIDE SEQUENCE [LARGE SCALE GENOMIC DNA]</scope>
    <source>
        <strain evidence="1 2">DFI.9.90</strain>
    </source>
</reference>
<dbReference type="Gene3D" id="3.90.1150.10">
    <property type="entry name" value="Aspartate Aminotransferase, domain 1"/>
    <property type="match status" value="1"/>
</dbReference>
<dbReference type="InterPro" id="IPR015424">
    <property type="entry name" value="PyrdxlP-dep_Trfase"/>
</dbReference>
<dbReference type="InterPro" id="IPR015422">
    <property type="entry name" value="PyrdxlP-dep_Trfase_small"/>
</dbReference>
<keyword evidence="2" id="KW-1185">Reference proteome</keyword>
<dbReference type="PANTHER" id="PTHR43799">
    <property type="entry name" value="AMINOTRANSFERASE, PUTATIVE-RELATED"/>
    <property type="match status" value="1"/>
</dbReference>
<dbReference type="AlphaFoldDB" id="A0AAW5K1T1"/>
<sequence>MKPYKDMDLAELRAEQAKLEEILKAYKERDLNLLIARGIPSAEQVEVSNEMLDTLTSQTVNISSDGVDCRNYGGDMTGIVEAKTLFSEYLGVEMDEIMVAGNSSMGIIGEILAHSMRKGVLGGSKPWSAYPKIKFLCPVPGYDRHFGFCEYFDIEMIPVPLGENGPDMDIVEDLAAKDETIKGMWCVPKYSNPSGISYSDETIRRLANMKTAAGDFRLFYDNAYAVHYVYKMVEIINILDECKKAGNPNRVYMFGSTSKMTFPGGGVALFAASKENIQHVIKGMSAMWTGWDKVNMLRHARFLKNKENIMRIMAKHAAILRPRFDIVINAIEKELVPVGAGDCIRPDGGYFVMYRAPAGCAKKIFETCKENGVTVTTAGATHPYGKDPDDTYLRIAPSAASLAVLEEAMRVFCVVAKFVTINKRISELAS</sequence>
<keyword evidence="1" id="KW-0808">Transferase</keyword>
<accession>A0AAW5K1T1</accession>
<dbReference type="GO" id="GO:0004069">
    <property type="term" value="F:L-aspartate:2-oxoglutarate aminotransferase activity"/>
    <property type="evidence" value="ECO:0007669"/>
    <property type="project" value="InterPro"/>
</dbReference>
<dbReference type="PANTHER" id="PTHR43799:SF1">
    <property type="entry name" value="ASPARTATE AMINOTRANSFERASE"/>
    <property type="match status" value="1"/>
</dbReference>
<comment type="caution">
    <text evidence="1">The sequence shown here is derived from an EMBL/GenBank/DDBJ whole genome shotgun (WGS) entry which is preliminary data.</text>
</comment>
<dbReference type="EMBL" id="JANFYT010000002">
    <property type="protein sequence ID" value="MCQ4813115.1"/>
    <property type="molecule type" value="Genomic_DNA"/>
</dbReference>
<dbReference type="Proteomes" id="UP001205919">
    <property type="component" value="Unassembled WGS sequence"/>
</dbReference>
<dbReference type="Gene3D" id="3.40.640.10">
    <property type="entry name" value="Type I PLP-dependent aspartate aminotransferase-like (Major domain)"/>
    <property type="match status" value="1"/>
</dbReference>
<evidence type="ECO:0000313" key="2">
    <source>
        <dbReference type="Proteomes" id="UP001205919"/>
    </source>
</evidence>
<dbReference type="InterPro" id="IPR024551">
    <property type="entry name" value="AspAT_Ic"/>
</dbReference>
<name>A0AAW5K1T1_9BACT</name>
<protein>
    <submittedName>
        <fullName evidence="1">Aminotransferase class I/II-fold pyridoxal phosphate-dependent enzyme</fullName>
    </submittedName>
</protein>
<keyword evidence="1" id="KW-0032">Aminotransferase</keyword>
<evidence type="ECO:0000313" key="1">
    <source>
        <dbReference type="EMBL" id="MCQ4813115.1"/>
    </source>
</evidence>
<dbReference type="CDD" id="cd00609">
    <property type="entry name" value="AAT_like"/>
    <property type="match status" value="1"/>
</dbReference>
<proteinExistence type="predicted"/>
<dbReference type="RefSeq" id="WP_034443841.1">
    <property type="nucleotide sequence ID" value="NZ_JANFYT010000002.1"/>
</dbReference>
<dbReference type="SUPFAM" id="SSF53383">
    <property type="entry name" value="PLP-dependent transferases"/>
    <property type="match status" value="1"/>
</dbReference>
<dbReference type="InterPro" id="IPR015421">
    <property type="entry name" value="PyrdxlP-dep_Trfase_major"/>
</dbReference>
<dbReference type="GeneID" id="95757014"/>